<reference evidence="1" key="1">
    <citation type="submission" date="2020-10" db="EMBL/GenBank/DDBJ databases">
        <title>High-Quality Genome Resource of Clonostachys rosea strain S41 by Oxford Nanopore Long-Read Sequencing.</title>
        <authorList>
            <person name="Wang H."/>
        </authorList>
    </citation>
    <scope>NUCLEOTIDE SEQUENCE</scope>
    <source>
        <strain evidence="1">S41</strain>
    </source>
</reference>
<organism evidence="1 2">
    <name type="scientific">Bionectria ochroleuca</name>
    <name type="common">Gliocladium roseum</name>
    <dbReference type="NCBI Taxonomy" id="29856"/>
    <lineage>
        <taxon>Eukaryota</taxon>
        <taxon>Fungi</taxon>
        <taxon>Dikarya</taxon>
        <taxon>Ascomycota</taxon>
        <taxon>Pezizomycotina</taxon>
        <taxon>Sordariomycetes</taxon>
        <taxon>Hypocreomycetidae</taxon>
        <taxon>Hypocreales</taxon>
        <taxon>Bionectriaceae</taxon>
        <taxon>Clonostachys</taxon>
    </lineage>
</organism>
<sequence length="126" mass="14633">MPLLNHPDQLGRLIQYWHSTIMNFEAFQTLGETIGNLGGSFYAQRHFRGGWVTSFRVPSEHSSESLHANLKPLQHTHLTKPHPHVQSLGATDPFPFFVPRLFHVQIERFERVSVRQDSIHNIPRHH</sequence>
<proteinExistence type="predicted"/>
<protein>
    <submittedName>
        <fullName evidence="1">Uncharacterized protein</fullName>
    </submittedName>
</protein>
<gene>
    <name evidence="1" type="ORF">IM811_013560</name>
</gene>
<dbReference type="EMBL" id="JADCTT010000005">
    <property type="protein sequence ID" value="KAF9751766.1"/>
    <property type="molecule type" value="Genomic_DNA"/>
</dbReference>
<comment type="caution">
    <text evidence="1">The sequence shown here is derived from an EMBL/GenBank/DDBJ whole genome shotgun (WGS) entry which is preliminary data.</text>
</comment>
<evidence type="ECO:0000313" key="1">
    <source>
        <dbReference type="EMBL" id="KAF9751766.1"/>
    </source>
</evidence>
<dbReference type="Proteomes" id="UP000616885">
    <property type="component" value="Unassembled WGS sequence"/>
</dbReference>
<accession>A0A8H7N9P4</accession>
<dbReference type="AlphaFoldDB" id="A0A8H7N9P4"/>
<evidence type="ECO:0000313" key="2">
    <source>
        <dbReference type="Proteomes" id="UP000616885"/>
    </source>
</evidence>
<name>A0A8H7N9P4_BIOOC</name>